<proteinExistence type="inferred from homology"/>
<evidence type="ECO:0000313" key="13">
    <source>
        <dbReference type="EMBL" id="SBV36545.1"/>
    </source>
</evidence>
<keyword evidence="6 8" id="KW-0472">Membrane</keyword>
<evidence type="ECO:0000256" key="5">
    <source>
        <dbReference type="ARBA" id="ARBA00023077"/>
    </source>
</evidence>
<dbReference type="PROSITE" id="PS52016">
    <property type="entry name" value="TONB_DEPENDENT_REC_3"/>
    <property type="match status" value="1"/>
</dbReference>
<feature type="chain" id="PRO_5013255245" evidence="10">
    <location>
        <begin position="29"/>
        <end position="924"/>
    </location>
</feature>
<keyword evidence="13" id="KW-0675">Receptor</keyword>
<evidence type="ECO:0000256" key="1">
    <source>
        <dbReference type="ARBA" id="ARBA00004571"/>
    </source>
</evidence>
<gene>
    <name evidence="13" type="primary">btuB</name>
    <name evidence="13" type="ORF">STPYR_11475</name>
</gene>
<dbReference type="Pfam" id="PF00593">
    <property type="entry name" value="TonB_dep_Rec_b-barrel"/>
    <property type="match status" value="1"/>
</dbReference>
<protein>
    <submittedName>
        <fullName evidence="13">TonB-dependent receptor</fullName>
    </submittedName>
</protein>
<dbReference type="CDD" id="cd01347">
    <property type="entry name" value="ligand_gated_channel"/>
    <property type="match status" value="1"/>
</dbReference>
<evidence type="ECO:0000256" key="10">
    <source>
        <dbReference type="SAM" id="SignalP"/>
    </source>
</evidence>
<keyword evidence="3 8" id="KW-1134">Transmembrane beta strand</keyword>
<keyword evidence="4 8" id="KW-0812">Transmembrane</keyword>
<evidence type="ECO:0000256" key="7">
    <source>
        <dbReference type="ARBA" id="ARBA00023237"/>
    </source>
</evidence>
<name>A0A1Y5Q736_9GAMM</name>
<feature type="signal peptide" evidence="10">
    <location>
        <begin position="1"/>
        <end position="28"/>
    </location>
</feature>
<dbReference type="AlphaFoldDB" id="A0A1Y5Q736"/>
<evidence type="ECO:0000259" key="12">
    <source>
        <dbReference type="Pfam" id="PF07715"/>
    </source>
</evidence>
<feature type="domain" description="TonB-dependent receptor-like beta-barrel" evidence="11">
    <location>
        <begin position="352"/>
        <end position="889"/>
    </location>
</feature>
<comment type="subcellular location">
    <subcellularLocation>
        <location evidence="1 8">Cell outer membrane</location>
        <topology evidence="1 8">Multi-pass membrane protein</topology>
    </subcellularLocation>
</comment>
<dbReference type="EMBL" id="FLTS01000001">
    <property type="protein sequence ID" value="SBV36545.1"/>
    <property type="molecule type" value="Genomic_DNA"/>
</dbReference>
<dbReference type="Pfam" id="PF07715">
    <property type="entry name" value="Plug"/>
    <property type="match status" value="1"/>
</dbReference>
<accession>A0A1Y5Q736</accession>
<evidence type="ECO:0000256" key="4">
    <source>
        <dbReference type="ARBA" id="ARBA00022692"/>
    </source>
</evidence>
<evidence type="ECO:0000256" key="3">
    <source>
        <dbReference type="ARBA" id="ARBA00022452"/>
    </source>
</evidence>
<evidence type="ECO:0000256" key="6">
    <source>
        <dbReference type="ARBA" id="ARBA00023136"/>
    </source>
</evidence>
<reference evidence="13" key="1">
    <citation type="submission" date="2016-03" db="EMBL/GenBank/DDBJ databases">
        <authorList>
            <person name="Ploux O."/>
        </authorList>
    </citation>
    <scope>NUCLEOTIDE SEQUENCE</scope>
    <source>
        <strain evidence="13">UC10</strain>
    </source>
</reference>
<dbReference type="InterPro" id="IPR000531">
    <property type="entry name" value="Beta-barrel_TonB"/>
</dbReference>
<keyword evidence="7 8" id="KW-0998">Cell outer membrane</keyword>
<keyword evidence="5 9" id="KW-0798">TonB box</keyword>
<feature type="domain" description="TonB-dependent receptor plug" evidence="12">
    <location>
        <begin position="53"/>
        <end position="161"/>
    </location>
</feature>
<evidence type="ECO:0000256" key="2">
    <source>
        <dbReference type="ARBA" id="ARBA00022448"/>
    </source>
</evidence>
<dbReference type="InterPro" id="IPR036942">
    <property type="entry name" value="Beta-barrel_TonB_sf"/>
</dbReference>
<evidence type="ECO:0000259" key="11">
    <source>
        <dbReference type="Pfam" id="PF00593"/>
    </source>
</evidence>
<dbReference type="SUPFAM" id="SSF56935">
    <property type="entry name" value="Porins"/>
    <property type="match status" value="1"/>
</dbReference>
<keyword evidence="2 8" id="KW-0813">Transport</keyword>
<organism evidence="13">
    <name type="scientific">uncultured Stenotrophomonas sp</name>
    <dbReference type="NCBI Taxonomy" id="165438"/>
    <lineage>
        <taxon>Bacteria</taxon>
        <taxon>Pseudomonadati</taxon>
        <taxon>Pseudomonadota</taxon>
        <taxon>Gammaproteobacteria</taxon>
        <taxon>Lysobacterales</taxon>
        <taxon>Lysobacteraceae</taxon>
        <taxon>Stenotrophomonas</taxon>
        <taxon>environmental samples</taxon>
    </lineage>
</organism>
<dbReference type="InterPro" id="IPR039426">
    <property type="entry name" value="TonB-dep_rcpt-like"/>
</dbReference>
<sequence length="924" mass="100546">MNCKSNKLRDAVVLALVASAGTTGAAFAQDNGGATTLDRIEVTGSRIKSVDVETSQPVFIMDRAAIEKQGLTSVADVLQRISANGAGLNTNFNNGGDGSSTISLRNLGSSRTLVLVNGRRWVSNMSGSVDLNTIPAAIVERVEVLKDGASSVYGSDAIAGVVNLITRSDFDGAEVNAYFGQYGEGDGQRTSFDVTVGASSDRGNLVISASRVKEDQVMAGDRAISAEPYFGLGSAYYSSYSANGKINRSAADGGNLALRPGAVGSGLASNPYYAADQYIPYTADFNYNFAKDNYLATPQKRSALFAQGSYNLTDNIQLKMDALFNERRSAQQLAGYPLSTISTGLSMSGDSYFNPWSTQHGGDGREVSWTHRLTESPRIYDQNTKTQHIYLGLDGYLEFADRQFSWDAGYAFNKTNEVETQIGDANLLSLEKALGASEVRDGKVVCVTAPGGSVIDGCTPFNPLSPQGGVTQEMLDYILFTAHNTYEYRNESVTANVSGELFELPAGWLSFAAGIEHRKESGYSSPDAFIANGLTSGNAFTPTAGSYTLDDAYLELLVPVLKDLPGAQLLELSVATRYSDYSNFGDTLNSKFGFKWKPLDDVLVRGNWAEGFRAPSITNLYRGNSDSFSQYSDPCSADGRFAGNAAVMSACQADGVPAGFVAEYNSGGGTTGGQTIYPFTLGGNPNLTPETSTSKTLGIVYSPSWAQGLNISLDWWSIELENRISSFSPNDILDKCYVEGLSSYCDLFTRRADGKVGTMFIGPINAGFQEVEGWDMTVKYRMPETQIGNFAFTWDSTYVSKNRDRSFTSDPWSALNGMYFESDPYWRLRSNLTTDWSYGDLSASWMIRYRSGLKEDVGGERLESIAYHDIQVSYALPWNANIRVGSNNVFAKEPPMTWDAFANSFDPQYDIPGRYMYMQYTQRF</sequence>
<dbReference type="Gene3D" id="2.40.170.20">
    <property type="entry name" value="TonB-dependent receptor, beta-barrel domain"/>
    <property type="match status" value="1"/>
</dbReference>
<dbReference type="PANTHER" id="PTHR47234">
    <property type="match status" value="1"/>
</dbReference>
<keyword evidence="10" id="KW-0732">Signal</keyword>
<evidence type="ECO:0000256" key="8">
    <source>
        <dbReference type="PROSITE-ProRule" id="PRU01360"/>
    </source>
</evidence>
<dbReference type="InterPro" id="IPR037066">
    <property type="entry name" value="Plug_dom_sf"/>
</dbReference>
<dbReference type="GO" id="GO:0009279">
    <property type="term" value="C:cell outer membrane"/>
    <property type="evidence" value="ECO:0007669"/>
    <property type="project" value="UniProtKB-SubCell"/>
</dbReference>
<evidence type="ECO:0000256" key="9">
    <source>
        <dbReference type="RuleBase" id="RU003357"/>
    </source>
</evidence>
<dbReference type="InterPro" id="IPR012910">
    <property type="entry name" value="Plug_dom"/>
</dbReference>
<comment type="similarity">
    <text evidence="8 9">Belongs to the TonB-dependent receptor family.</text>
</comment>
<dbReference type="Gene3D" id="2.170.130.10">
    <property type="entry name" value="TonB-dependent receptor, plug domain"/>
    <property type="match status" value="1"/>
</dbReference>
<dbReference type="PANTHER" id="PTHR47234:SF2">
    <property type="entry name" value="TONB-DEPENDENT RECEPTOR"/>
    <property type="match status" value="1"/>
</dbReference>